<evidence type="ECO:0000313" key="1">
    <source>
        <dbReference type="EMBL" id="MPL86073.1"/>
    </source>
</evidence>
<dbReference type="AlphaFoldDB" id="A0A644V5I2"/>
<gene>
    <name evidence="1" type="ORF">SDC9_32049</name>
</gene>
<organism evidence="1">
    <name type="scientific">bioreactor metagenome</name>
    <dbReference type="NCBI Taxonomy" id="1076179"/>
    <lineage>
        <taxon>unclassified sequences</taxon>
        <taxon>metagenomes</taxon>
        <taxon>ecological metagenomes</taxon>
    </lineage>
</organism>
<comment type="caution">
    <text evidence="1">The sequence shown here is derived from an EMBL/GenBank/DDBJ whole genome shotgun (WGS) entry which is preliminary data.</text>
</comment>
<accession>A0A644V5I2</accession>
<sequence>MPMIWKGYPGNLACRNRARGIPGRGYRLVPGGSSGRLQPFEKACQVGVQARLHVTAFLHAQHRQAEAGDRPTDAREARRGHAKAVERIVLMRVEPLRHHHDRGSETGDLIERTVERGEIPLGLGAAGKWQVQVVAEPRPGAAFLRAAGIERVELLRIDMQRDRQHVVTFVEDALRAVAVMHVDVEDRRAMAARAQILGRDAAVVEEAEPARDLAIGMMARGARQRIGPARARQDLVGATQRGLRRPVDRLPAFHRDRTGGIGVVVTDLRLGIPGIDPIALGDDAAGHDLGKVGHLGQPAVIDRAQEGQIARRVQRGERRHAVIGARRSRQPRRQRTAQQLRHAVGAVGVQHHLAILQPEARIVQPLSLVEKDLHLILLSCLPRPGEGSCRD</sequence>
<reference evidence="1" key="1">
    <citation type="submission" date="2019-08" db="EMBL/GenBank/DDBJ databases">
        <authorList>
            <person name="Kucharzyk K."/>
            <person name="Murdoch R.W."/>
            <person name="Higgins S."/>
            <person name="Loffler F."/>
        </authorList>
    </citation>
    <scope>NUCLEOTIDE SEQUENCE</scope>
</reference>
<proteinExistence type="predicted"/>
<protein>
    <submittedName>
        <fullName evidence="1">Uncharacterized protein</fullName>
    </submittedName>
</protein>
<dbReference type="EMBL" id="VSSQ01000216">
    <property type="protein sequence ID" value="MPL86073.1"/>
    <property type="molecule type" value="Genomic_DNA"/>
</dbReference>
<name>A0A644V5I2_9ZZZZ</name>